<keyword evidence="6" id="KW-0472">Membrane</keyword>
<reference evidence="9 10" key="2">
    <citation type="submission" date="2017-07" db="EMBL/GenBank/DDBJ databases">
        <title>Candidatus Dactylopiibacterium carminicum, a nitrogen-fixing symbiont of the cochineal insect Dactylopius coccus and Dactylopius opuntiae (Hemiptera: Coccoidea: Dactylopiidae).</title>
        <authorList>
            <person name="Vera A."/>
        </authorList>
    </citation>
    <scope>NUCLEOTIDE SEQUENCE [LARGE SCALE GENOMIC DNA]</scope>
    <source>
        <strain evidence="9 10">NFDCM</strain>
    </source>
</reference>
<feature type="domain" description="FMN-binding" evidence="7">
    <location>
        <begin position="101"/>
        <end position="193"/>
    </location>
</feature>
<dbReference type="Pfam" id="PF04205">
    <property type="entry name" value="FMN_bind"/>
    <property type="match status" value="1"/>
</dbReference>
<dbReference type="AlphaFoldDB" id="A0A272EYD2"/>
<dbReference type="InterPro" id="IPR007329">
    <property type="entry name" value="FMN-bd"/>
</dbReference>
<evidence type="ECO:0000256" key="4">
    <source>
        <dbReference type="ARBA" id="ARBA00022643"/>
    </source>
</evidence>
<protein>
    <recommendedName>
        <fullName evidence="6">Ion-translocating oxidoreductase complex subunit G</fullName>
        <ecNumber evidence="6">7.-.-.-</ecNumber>
    </recommendedName>
    <alternativeName>
        <fullName evidence="6">Rnf electron transport complex subunit G</fullName>
    </alternativeName>
</protein>
<comment type="cofactor">
    <cofactor evidence="6">
        <name>FMN</name>
        <dbReference type="ChEBI" id="CHEBI:58210"/>
    </cofactor>
</comment>
<evidence type="ECO:0000256" key="1">
    <source>
        <dbReference type="ARBA" id="ARBA00022448"/>
    </source>
</evidence>
<dbReference type="InterPro" id="IPR010209">
    <property type="entry name" value="Ion_transpt_RnfG/RsxG"/>
</dbReference>
<comment type="similarity">
    <text evidence="6">Belongs to the RnfG family.</text>
</comment>
<dbReference type="SMART" id="SM00900">
    <property type="entry name" value="FMN_bind"/>
    <property type="match status" value="1"/>
</dbReference>
<dbReference type="GO" id="GO:0010181">
    <property type="term" value="F:FMN binding"/>
    <property type="evidence" value="ECO:0007669"/>
    <property type="project" value="InterPro"/>
</dbReference>
<accession>A0A272EYD2</accession>
<gene>
    <name evidence="6" type="primary">rnfG</name>
    <name evidence="8" type="ORF">BGI27_02460</name>
    <name evidence="9" type="ORF">CGU29_00940</name>
</gene>
<keyword evidence="6" id="KW-0812">Transmembrane</keyword>
<evidence type="ECO:0000256" key="3">
    <source>
        <dbReference type="ARBA" id="ARBA00022630"/>
    </source>
</evidence>
<dbReference type="PIRSF" id="PIRSF006091">
    <property type="entry name" value="E_trnsport_RnfG"/>
    <property type="match status" value="1"/>
</dbReference>
<organism evidence="9 10">
    <name type="scientific">Candidatus Dactylopiibacterium carminicum</name>
    <dbReference type="NCBI Taxonomy" id="857335"/>
    <lineage>
        <taxon>Bacteria</taxon>
        <taxon>Pseudomonadati</taxon>
        <taxon>Pseudomonadota</taxon>
        <taxon>Betaproteobacteria</taxon>
        <taxon>Rhodocyclales</taxon>
        <taxon>Rhodocyclaceae</taxon>
        <taxon>Candidatus Dactylopiibacterium</taxon>
    </lineage>
</organism>
<keyword evidence="6" id="KW-1133">Transmembrane helix</keyword>
<comment type="caution">
    <text evidence="9">The sequence shown here is derived from an EMBL/GenBank/DDBJ whole genome shotgun (WGS) entry which is preliminary data.</text>
</comment>
<keyword evidence="6" id="KW-0997">Cell inner membrane</keyword>
<keyword evidence="6" id="KW-1003">Cell membrane</keyword>
<dbReference type="Proteomes" id="UP000216107">
    <property type="component" value="Unassembled WGS sequence"/>
</dbReference>
<evidence type="ECO:0000313" key="11">
    <source>
        <dbReference type="Proteomes" id="UP000623509"/>
    </source>
</evidence>
<evidence type="ECO:0000256" key="2">
    <source>
        <dbReference type="ARBA" id="ARBA00022553"/>
    </source>
</evidence>
<keyword evidence="5 6" id="KW-0249">Electron transport</keyword>
<comment type="subunit">
    <text evidence="6">The complex is composed of six subunits: RnfA, RnfB, RnfC, RnfD, RnfE and RnfG.</text>
</comment>
<dbReference type="GO" id="GO:0022900">
    <property type="term" value="P:electron transport chain"/>
    <property type="evidence" value="ECO:0007669"/>
    <property type="project" value="UniProtKB-UniRule"/>
</dbReference>
<dbReference type="EMBL" id="NMRN01000002">
    <property type="protein sequence ID" value="PAS95046.1"/>
    <property type="molecule type" value="Genomic_DNA"/>
</dbReference>
<name>A0A272EYD2_9RHOO</name>
<dbReference type="NCBIfam" id="TIGR01947">
    <property type="entry name" value="rnfG"/>
    <property type="match status" value="1"/>
</dbReference>
<comment type="subcellular location">
    <subcellularLocation>
        <location evidence="6">Cell inner membrane</location>
        <topology evidence="6">Single-pass membrane protein</topology>
    </subcellularLocation>
</comment>
<evidence type="ECO:0000256" key="5">
    <source>
        <dbReference type="ARBA" id="ARBA00022982"/>
    </source>
</evidence>
<dbReference type="GO" id="GO:0005886">
    <property type="term" value="C:plasma membrane"/>
    <property type="evidence" value="ECO:0007669"/>
    <property type="project" value="UniProtKB-SubCell"/>
</dbReference>
<sequence length="203" mass="21532">MQLALLRERIPYQAGTLAACLLITSAALVFSNQLTAPAIERAARADLQSSLTQVLPEGMVDNDMLRDARQILTENGASVTVYRGSKAGQYAAAVFESSAIGYAGEIRVLIGVDAGGTVMGVRVLKHAETPGLGDKIEIAKAGWIRGFEHKSLQNLAPERWAVKKDGGIFDQFAGATITPHAVVKAVKLGLDFYAAHANEIAGE</sequence>
<dbReference type="EMBL" id="MDUX01000005">
    <property type="protein sequence ID" value="KAF7600425.1"/>
    <property type="molecule type" value="Genomic_DNA"/>
</dbReference>
<dbReference type="NCBIfam" id="NF002519">
    <property type="entry name" value="PRK01908.1"/>
    <property type="match status" value="1"/>
</dbReference>
<comment type="function">
    <text evidence="6">Part of a membrane-bound complex that couples electron transfer with translocation of ions across the membrane.</text>
</comment>
<dbReference type="OrthoDB" id="9784165at2"/>
<dbReference type="RefSeq" id="WP_095523339.1">
    <property type="nucleotide sequence ID" value="NZ_MDUX01000005.1"/>
</dbReference>
<evidence type="ECO:0000256" key="6">
    <source>
        <dbReference type="HAMAP-Rule" id="MF_00479"/>
    </source>
</evidence>
<keyword evidence="11" id="KW-1185">Reference proteome</keyword>
<dbReference type="HAMAP" id="MF_00479">
    <property type="entry name" value="RsxG_RnfG"/>
    <property type="match status" value="1"/>
</dbReference>
<keyword evidence="6" id="KW-1278">Translocase</keyword>
<keyword evidence="3 6" id="KW-0285">Flavoprotein</keyword>
<dbReference type="PANTHER" id="PTHR36118:SF1">
    <property type="entry name" value="ION-TRANSLOCATING OXIDOREDUCTASE COMPLEX SUBUNIT G"/>
    <property type="match status" value="1"/>
</dbReference>
<dbReference type="Proteomes" id="UP000623509">
    <property type="component" value="Unassembled WGS sequence"/>
</dbReference>
<feature type="modified residue" description="FMN phosphoryl threonine" evidence="6">
    <location>
        <position position="176"/>
    </location>
</feature>
<keyword evidence="1 6" id="KW-0813">Transport</keyword>
<evidence type="ECO:0000259" key="7">
    <source>
        <dbReference type="SMART" id="SM00900"/>
    </source>
</evidence>
<keyword evidence="4 6" id="KW-0288">FMN</keyword>
<reference evidence="8 11" key="1">
    <citation type="submission" date="2016-08" db="EMBL/GenBank/DDBJ databases">
        <title>Candidatus Dactylopiibacterium carminicum genome sequence.</title>
        <authorList>
            <person name="Ramirez-Puebla S.T."/>
            <person name="Ormeno-Orrillo E."/>
            <person name="Vera-Ponce De Leon A."/>
            <person name="Luis L."/>
            <person name="Sanchez-Flores A."/>
            <person name="Monica R."/>
            <person name="Martinez-Romero E."/>
        </authorList>
    </citation>
    <scope>NUCLEOTIDE SEQUENCE [LARGE SCALE GENOMIC DNA]</scope>
    <source>
        <strain evidence="8">END1</strain>
    </source>
</reference>
<evidence type="ECO:0000313" key="8">
    <source>
        <dbReference type="EMBL" id="KAF7600425.1"/>
    </source>
</evidence>
<dbReference type="EC" id="7.-.-.-" evidence="6"/>
<keyword evidence="2 6" id="KW-0597">Phosphoprotein</keyword>
<dbReference type="PROSITE" id="PS51257">
    <property type="entry name" value="PROKAR_LIPOPROTEIN"/>
    <property type="match status" value="1"/>
</dbReference>
<proteinExistence type="inferred from homology"/>
<dbReference type="PANTHER" id="PTHR36118">
    <property type="entry name" value="ION-TRANSLOCATING OXIDOREDUCTASE COMPLEX SUBUNIT G"/>
    <property type="match status" value="1"/>
</dbReference>
<dbReference type="GO" id="GO:0009055">
    <property type="term" value="F:electron transfer activity"/>
    <property type="evidence" value="ECO:0007669"/>
    <property type="project" value="InterPro"/>
</dbReference>
<evidence type="ECO:0000313" key="10">
    <source>
        <dbReference type="Proteomes" id="UP000216107"/>
    </source>
</evidence>
<evidence type="ECO:0000313" key="9">
    <source>
        <dbReference type="EMBL" id="PAS95046.1"/>
    </source>
</evidence>